<protein>
    <recommendedName>
        <fullName evidence="3">ABM domain-containing protein</fullName>
    </recommendedName>
</protein>
<reference evidence="1" key="1">
    <citation type="submission" date="2020-11" db="EMBL/GenBank/DDBJ databases">
        <authorList>
            <consortium name="DOE Joint Genome Institute"/>
            <person name="Ahrendt S."/>
            <person name="Riley R."/>
            <person name="Andreopoulos W."/>
            <person name="LaButti K."/>
            <person name="Pangilinan J."/>
            <person name="Ruiz-duenas F.J."/>
            <person name="Barrasa J.M."/>
            <person name="Sanchez-Garcia M."/>
            <person name="Camarero S."/>
            <person name="Miyauchi S."/>
            <person name="Serrano A."/>
            <person name="Linde D."/>
            <person name="Babiker R."/>
            <person name="Drula E."/>
            <person name="Ayuso-Fernandez I."/>
            <person name="Pacheco R."/>
            <person name="Padilla G."/>
            <person name="Ferreira P."/>
            <person name="Barriuso J."/>
            <person name="Kellner H."/>
            <person name="Castanera R."/>
            <person name="Alfaro M."/>
            <person name="Ramirez L."/>
            <person name="Pisabarro A.G."/>
            <person name="Kuo A."/>
            <person name="Tritt A."/>
            <person name="Lipzen A."/>
            <person name="He G."/>
            <person name="Yan M."/>
            <person name="Ng V."/>
            <person name="Cullen D."/>
            <person name="Martin F."/>
            <person name="Rosso M.-N."/>
            <person name="Henrissat B."/>
            <person name="Hibbett D."/>
            <person name="Martinez A.T."/>
            <person name="Grigoriev I.V."/>
        </authorList>
    </citation>
    <scope>NUCLEOTIDE SEQUENCE</scope>
    <source>
        <strain evidence="1">AH 44721</strain>
    </source>
</reference>
<organism evidence="1 2">
    <name type="scientific">Gymnopilus junonius</name>
    <name type="common">Spectacular rustgill mushroom</name>
    <name type="synonym">Gymnopilus spectabilis subsp. junonius</name>
    <dbReference type="NCBI Taxonomy" id="109634"/>
    <lineage>
        <taxon>Eukaryota</taxon>
        <taxon>Fungi</taxon>
        <taxon>Dikarya</taxon>
        <taxon>Basidiomycota</taxon>
        <taxon>Agaricomycotina</taxon>
        <taxon>Agaricomycetes</taxon>
        <taxon>Agaricomycetidae</taxon>
        <taxon>Agaricales</taxon>
        <taxon>Agaricineae</taxon>
        <taxon>Hymenogastraceae</taxon>
        <taxon>Gymnopilus</taxon>
    </lineage>
</organism>
<dbReference type="SUPFAM" id="SSF54909">
    <property type="entry name" value="Dimeric alpha+beta barrel"/>
    <property type="match status" value="2"/>
</dbReference>
<evidence type="ECO:0000313" key="1">
    <source>
        <dbReference type="EMBL" id="KAF8879782.1"/>
    </source>
</evidence>
<evidence type="ECO:0000313" key="2">
    <source>
        <dbReference type="Proteomes" id="UP000724874"/>
    </source>
</evidence>
<dbReference type="EMBL" id="JADNYJ010000146">
    <property type="protein sequence ID" value="KAF8879782.1"/>
    <property type="molecule type" value="Genomic_DNA"/>
</dbReference>
<accession>A0A9P5TIC8</accession>
<comment type="caution">
    <text evidence="1">The sequence shown here is derived from an EMBL/GenBank/DDBJ whole genome shotgun (WGS) entry which is preliminary data.</text>
</comment>
<evidence type="ECO:0008006" key="3">
    <source>
        <dbReference type="Google" id="ProtNLM"/>
    </source>
</evidence>
<name>A0A9P5TIC8_GYMJU</name>
<keyword evidence="2" id="KW-1185">Reference proteome</keyword>
<dbReference type="InterPro" id="IPR011008">
    <property type="entry name" value="Dimeric_a/b-barrel"/>
</dbReference>
<sequence length="206" mass="22389">MSRTVTHSLLVPLTAQTGKENDVANFLINAHSIILNWPNIHQWYATRLTSASPTQFLVLGTYPNDEARSAYLTGPLPKSLGENAPEILVGMPIHSEILSEIVAHNITKAGKVSFMAKSGRTDAVKKFLVEVALPLIKAETDTISWYALHWPGTEKFAIVDFFASDEAREAHLAGPVAAALIASIDENFTGFPDIAKLDILAAKVKL</sequence>
<dbReference type="Proteomes" id="UP000724874">
    <property type="component" value="Unassembled WGS sequence"/>
</dbReference>
<dbReference type="OrthoDB" id="3227035at2759"/>
<gene>
    <name evidence="1" type="ORF">CPB84DRAFT_1793121</name>
</gene>
<dbReference type="Gene3D" id="3.30.70.100">
    <property type="match status" value="2"/>
</dbReference>
<dbReference type="AlphaFoldDB" id="A0A9P5TIC8"/>
<proteinExistence type="predicted"/>